<sequence>MLTAAAIDPNCRQRTRRGEIHACQMGRQQQNA</sequence>
<proteinExistence type="predicted"/>
<dbReference type="EMBL" id="AANZ01000014">
    <property type="protein sequence ID" value="EAQ79462.1"/>
    <property type="molecule type" value="Genomic_DNA"/>
</dbReference>
<dbReference type="STRING" id="314230.DSM3645_03263"/>
<name>A3ZVW6_9BACT</name>
<gene>
    <name evidence="1" type="ORF">DSM3645_03263</name>
</gene>
<evidence type="ECO:0000313" key="2">
    <source>
        <dbReference type="Proteomes" id="UP000004358"/>
    </source>
</evidence>
<protein>
    <submittedName>
        <fullName evidence="1">Uncharacterized protein</fullName>
    </submittedName>
</protein>
<evidence type="ECO:0000313" key="1">
    <source>
        <dbReference type="EMBL" id="EAQ79462.1"/>
    </source>
</evidence>
<reference evidence="1 2" key="1">
    <citation type="submission" date="2006-02" db="EMBL/GenBank/DDBJ databases">
        <authorList>
            <person name="Amann R."/>
            <person name="Ferriera S."/>
            <person name="Johnson J."/>
            <person name="Kravitz S."/>
            <person name="Halpern A."/>
            <person name="Remington K."/>
            <person name="Beeson K."/>
            <person name="Tran B."/>
            <person name="Rogers Y.-H."/>
            <person name="Friedman R."/>
            <person name="Venter J.C."/>
        </authorList>
    </citation>
    <scope>NUCLEOTIDE SEQUENCE [LARGE SCALE GENOMIC DNA]</scope>
    <source>
        <strain evidence="1 2">DSM 3645</strain>
    </source>
</reference>
<dbReference type="HOGENOM" id="CLU_3388278_0_0_0"/>
<organism evidence="1 2">
    <name type="scientific">Blastopirellula marina DSM 3645</name>
    <dbReference type="NCBI Taxonomy" id="314230"/>
    <lineage>
        <taxon>Bacteria</taxon>
        <taxon>Pseudomonadati</taxon>
        <taxon>Planctomycetota</taxon>
        <taxon>Planctomycetia</taxon>
        <taxon>Pirellulales</taxon>
        <taxon>Pirellulaceae</taxon>
        <taxon>Blastopirellula</taxon>
    </lineage>
</organism>
<accession>A3ZVW6</accession>
<dbReference type="AlphaFoldDB" id="A3ZVW6"/>
<comment type="caution">
    <text evidence="1">The sequence shown here is derived from an EMBL/GenBank/DDBJ whole genome shotgun (WGS) entry which is preliminary data.</text>
</comment>
<dbReference type="Proteomes" id="UP000004358">
    <property type="component" value="Unassembled WGS sequence"/>
</dbReference>